<keyword evidence="2" id="KW-1185">Reference proteome</keyword>
<dbReference type="Gene3D" id="2.40.320.10">
    <property type="entry name" value="Hypothetical Protein Pfu-838710-001"/>
    <property type="match status" value="1"/>
</dbReference>
<name>A0A841BLY8_9ACTN</name>
<reference evidence="1 2" key="1">
    <citation type="submission" date="2020-08" db="EMBL/GenBank/DDBJ databases">
        <title>Sequencing the genomes of 1000 actinobacteria strains.</title>
        <authorList>
            <person name="Klenk H.-P."/>
        </authorList>
    </citation>
    <scope>NUCLEOTIDE SEQUENCE [LARGE SCALE GENOMIC DNA]</scope>
    <source>
        <strain evidence="1 2">DSM 45362</strain>
    </source>
</reference>
<proteinExistence type="predicted"/>
<dbReference type="Proteomes" id="UP000587527">
    <property type="component" value="Unassembled WGS sequence"/>
</dbReference>
<sequence>MAMNIEHRVQFSEPESAELVAQLQQCGEDLGPDDRHIWFYVMPDKAIEVVHSVSRDTAMIVVKTSHIGSGTPDIELSIATDEVSIAVQIFDSLGFAEYVHRTQNTRHNWRYRGVQIAVMWSQAWAHHAELRVTLPDTAGADEVRAAKALVQSVADELGVRLASEDELVDFIQSFEVKEPETAGN</sequence>
<comment type="caution">
    <text evidence="1">The sequence shown here is derived from an EMBL/GenBank/DDBJ whole genome shotgun (WGS) entry which is preliminary data.</text>
</comment>
<accession>A0A841BLY8</accession>
<organism evidence="1 2">
    <name type="scientific">Allocatelliglobosispora scoriae</name>
    <dbReference type="NCBI Taxonomy" id="643052"/>
    <lineage>
        <taxon>Bacteria</taxon>
        <taxon>Bacillati</taxon>
        <taxon>Actinomycetota</taxon>
        <taxon>Actinomycetes</taxon>
        <taxon>Micromonosporales</taxon>
        <taxon>Micromonosporaceae</taxon>
        <taxon>Allocatelliglobosispora</taxon>
    </lineage>
</organism>
<dbReference type="AlphaFoldDB" id="A0A841BLY8"/>
<dbReference type="RefSeq" id="WP_184833969.1">
    <property type="nucleotide sequence ID" value="NZ_JACHMN010000002.1"/>
</dbReference>
<protein>
    <submittedName>
        <fullName evidence="1">Adenylate cyclase class IV</fullName>
    </submittedName>
</protein>
<dbReference type="EMBL" id="JACHMN010000002">
    <property type="protein sequence ID" value="MBB5868209.1"/>
    <property type="molecule type" value="Genomic_DNA"/>
</dbReference>
<evidence type="ECO:0000313" key="2">
    <source>
        <dbReference type="Proteomes" id="UP000587527"/>
    </source>
</evidence>
<gene>
    <name evidence="1" type="ORF">F4553_001588</name>
</gene>
<evidence type="ECO:0000313" key="1">
    <source>
        <dbReference type="EMBL" id="MBB5868209.1"/>
    </source>
</evidence>